<accession>A0ABT8FMT6</accession>
<feature type="region of interest" description="Disordered" evidence="1">
    <location>
        <begin position="55"/>
        <end position="78"/>
    </location>
</feature>
<dbReference type="InterPro" id="IPR036388">
    <property type="entry name" value="WH-like_DNA-bd_sf"/>
</dbReference>
<dbReference type="EMBL" id="JAUHJQ010000029">
    <property type="protein sequence ID" value="MDN4175840.1"/>
    <property type="molecule type" value="Genomic_DNA"/>
</dbReference>
<evidence type="ECO:0000256" key="1">
    <source>
        <dbReference type="SAM" id="MobiDB-lite"/>
    </source>
</evidence>
<reference evidence="2" key="1">
    <citation type="submission" date="2023-06" db="EMBL/GenBank/DDBJ databases">
        <title>Draft genome sequence of Nocardioides sp. SOB77.</title>
        <authorList>
            <person name="Zhang G."/>
        </authorList>
    </citation>
    <scope>NUCLEOTIDE SEQUENCE</scope>
    <source>
        <strain evidence="2">SOB77</strain>
    </source>
</reference>
<proteinExistence type="predicted"/>
<dbReference type="Gene3D" id="1.10.10.10">
    <property type="entry name" value="Winged helix-like DNA-binding domain superfamily/Winged helix DNA-binding domain"/>
    <property type="match status" value="1"/>
</dbReference>
<comment type="caution">
    <text evidence="2">The sequence shown here is derived from an EMBL/GenBank/DDBJ whole genome shotgun (WGS) entry which is preliminary data.</text>
</comment>
<evidence type="ECO:0000313" key="3">
    <source>
        <dbReference type="Proteomes" id="UP001168620"/>
    </source>
</evidence>
<keyword evidence="3" id="KW-1185">Reference proteome</keyword>
<protein>
    <submittedName>
        <fullName evidence="2">Uncharacterized protein</fullName>
    </submittedName>
</protein>
<organism evidence="2 3">
    <name type="scientific">Nocardioides oceani</name>
    <dbReference type="NCBI Taxonomy" id="3058369"/>
    <lineage>
        <taxon>Bacteria</taxon>
        <taxon>Bacillati</taxon>
        <taxon>Actinomycetota</taxon>
        <taxon>Actinomycetes</taxon>
        <taxon>Propionibacteriales</taxon>
        <taxon>Nocardioidaceae</taxon>
        <taxon>Nocardioides</taxon>
    </lineage>
</organism>
<dbReference type="RefSeq" id="WP_300955249.1">
    <property type="nucleotide sequence ID" value="NZ_JAUHJQ010000029.1"/>
</dbReference>
<evidence type="ECO:0000313" key="2">
    <source>
        <dbReference type="EMBL" id="MDN4175840.1"/>
    </source>
</evidence>
<dbReference type="Proteomes" id="UP001168620">
    <property type="component" value="Unassembled WGS sequence"/>
</dbReference>
<gene>
    <name evidence="2" type="ORF">QWY28_22965</name>
</gene>
<sequence>MTVTNEAQHLVALIREQFGLPDLPLHLGRLLAAGEPVTVAAAAAAGGWTEQDLRDELSRHPGTPARTGTPRAASWGSG</sequence>
<name>A0ABT8FMT6_9ACTN</name>